<dbReference type="Gene3D" id="3.40.50.2000">
    <property type="entry name" value="Glycogen Phosphorylase B"/>
    <property type="match status" value="2"/>
</dbReference>
<evidence type="ECO:0000313" key="1">
    <source>
        <dbReference type="EMBL" id="MEL1240149.1"/>
    </source>
</evidence>
<organism evidence="1 2">
    <name type="scientific">Flavobacterium flavipallidum</name>
    <dbReference type="NCBI Taxonomy" id="3139140"/>
    <lineage>
        <taxon>Bacteria</taxon>
        <taxon>Pseudomonadati</taxon>
        <taxon>Bacteroidota</taxon>
        <taxon>Flavobacteriia</taxon>
        <taxon>Flavobacteriales</taxon>
        <taxon>Flavobacteriaceae</taxon>
        <taxon>Flavobacterium</taxon>
    </lineage>
</organism>
<dbReference type="SUPFAM" id="SSF53756">
    <property type="entry name" value="UDP-Glycosyltransferase/glycogen phosphorylase"/>
    <property type="match status" value="1"/>
</dbReference>
<proteinExistence type="predicted"/>
<protein>
    <submittedName>
        <fullName evidence="1">UDP-glycosyltransferase</fullName>
    </submittedName>
</protein>
<keyword evidence="2" id="KW-1185">Reference proteome</keyword>
<gene>
    <name evidence="1" type="ORF">AAEO59_03710</name>
</gene>
<dbReference type="Proteomes" id="UP001398556">
    <property type="component" value="Unassembled WGS sequence"/>
</dbReference>
<accession>A0ABU9HJC9</accession>
<name>A0ABU9HJC9_9FLAO</name>
<dbReference type="RefSeq" id="WP_341699392.1">
    <property type="nucleotide sequence ID" value="NZ_JBBYHU010000004.1"/>
</dbReference>
<dbReference type="EMBL" id="JBBYHU010000004">
    <property type="protein sequence ID" value="MEL1240149.1"/>
    <property type="molecule type" value="Genomic_DNA"/>
</dbReference>
<comment type="caution">
    <text evidence="1">The sequence shown here is derived from an EMBL/GenBank/DDBJ whole genome shotgun (WGS) entry which is preliminary data.</text>
</comment>
<reference evidence="1 2" key="1">
    <citation type="submission" date="2024-04" db="EMBL/GenBank/DDBJ databases">
        <title>Flavobacterium sp. DGU99 16S ribosomal RNA gene Genome sequencing and assembly.</title>
        <authorList>
            <person name="Park S."/>
        </authorList>
    </citation>
    <scope>NUCLEOTIDE SEQUENCE [LARGE SCALE GENOMIC DNA]</scope>
    <source>
        <strain evidence="1 2">DGU99</strain>
    </source>
</reference>
<evidence type="ECO:0000313" key="2">
    <source>
        <dbReference type="Proteomes" id="UP001398556"/>
    </source>
</evidence>
<sequence>MKILVVVDSIDIEDSSGSKANVALIQNLKKEGFETLVYHYSRKEIHLEGITCVAIKEIKFSFMYILSRTQRGISKLFKININKQVESLFGFSFTFFNDVNSIKKTLEKATHFQPDWVLTLSYASSFRPHKALLALPQWHSKWLAYVHDPYPMHSYPRPYDWVEPGHQYKRDFFWQITEKSKYVVYPSELLAQWMRGYYYNQTGKEIIIPHQIFEEDKNNSISTLPDFFNVNDFNILHAGSMMDARNPIALVNAFELFLNQYPEAKNHAKLLFIGKPSSFDSFIKEKQMTVSQIFLSDDYMPFQQVQAMQQATTVNVILEAIGPISPFLPGKFSHCIESQKPILLLGPYYSESKRLLGEEYPYWSEVNNTERIQSLIIELYQNWLIDKNQIMDRSDLKWYLSPNYLRKVIKELKF</sequence>